<dbReference type="Pfam" id="PF00528">
    <property type="entry name" value="BPD_transp_1"/>
    <property type="match status" value="1"/>
</dbReference>
<gene>
    <name evidence="9" type="ORF">IAB31_03945</name>
</gene>
<dbReference type="PANTHER" id="PTHR30193:SF37">
    <property type="entry name" value="INNER MEMBRANE ABC TRANSPORTER PERMEASE PROTEIN YCJO"/>
    <property type="match status" value="1"/>
</dbReference>
<dbReference type="GO" id="GO:0055085">
    <property type="term" value="P:transmembrane transport"/>
    <property type="evidence" value="ECO:0007669"/>
    <property type="project" value="InterPro"/>
</dbReference>
<dbReference type="EMBL" id="DVGK01000044">
    <property type="protein sequence ID" value="HIR13061.1"/>
    <property type="molecule type" value="Genomic_DNA"/>
</dbReference>
<feature type="transmembrane region" description="Helical" evidence="7">
    <location>
        <begin position="108"/>
        <end position="129"/>
    </location>
</feature>
<evidence type="ECO:0000256" key="3">
    <source>
        <dbReference type="ARBA" id="ARBA00022475"/>
    </source>
</evidence>
<comment type="caution">
    <text evidence="9">The sequence shown here is derived from an EMBL/GenBank/DDBJ whole genome shotgun (WGS) entry which is preliminary data.</text>
</comment>
<keyword evidence="3" id="KW-1003">Cell membrane</keyword>
<dbReference type="InterPro" id="IPR051393">
    <property type="entry name" value="ABC_transporter_permease"/>
</dbReference>
<dbReference type="AlphaFoldDB" id="A0A9D1AAR7"/>
<feature type="transmembrane region" description="Helical" evidence="7">
    <location>
        <begin position="265"/>
        <end position="289"/>
    </location>
</feature>
<evidence type="ECO:0000313" key="10">
    <source>
        <dbReference type="Proteomes" id="UP000886757"/>
    </source>
</evidence>
<reference evidence="9" key="1">
    <citation type="submission" date="2020-10" db="EMBL/GenBank/DDBJ databases">
        <authorList>
            <person name="Gilroy R."/>
        </authorList>
    </citation>
    <scope>NUCLEOTIDE SEQUENCE</scope>
    <source>
        <strain evidence="9">ChiSjej4B22-8148</strain>
    </source>
</reference>
<evidence type="ECO:0000256" key="5">
    <source>
        <dbReference type="ARBA" id="ARBA00022989"/>
    </source>
</evidence>
<keyword evidence="5 7" id="KW-1133">Transmembrane helix</keyword>
<name>A0A9D1AAR7_9FIRM</name>
<comment type="subcellular location">
    <subcellularLocation>
        <location evidence="1 7">Cell membrane</location>
        <topology evidence="1 7">Multi-pass membrane protein</topology>
    </subcellularLocation>
</comment>
<dbReference type="Gene3D" id="1.10.3720.10">
    <property type="entry name" value="MetI-like"/>
    <property type="match status" value="1"/>
</dbReference>
<sequence>MKLKKILYSQKIAPYVFVLPFVLSLLIFWLYPLVSGIVMSFQEVNFGVTSWVGTANYQKLARDSVFATAVTNSVAYMALTLLLMVPIPMVLAVLMESRLTKARGVWKVIMYIPALTSVVISGLLFRLMFSEGENGQMNVILHMFGQASYPWLRNRVSAWVALLLLCMWRWTGVNVLYYVSGLKSIDNSLYESGDIDGANAWQKFRYITLPLLKPTTVYVITISVFAGLSMFLESFMLWAGNNSPKNIGLTIVGYLYKRGIERNEMGYACAVGVVLMVIALIINFAQLLATGTFRIGKKKED</sequence>
<keyword evidence="2 7" id="KW-0813">Transport</keyword>
<evidence type="ECO:0000256" key="1">
    <source>
        <dbReference type="ARBA" id="ARBA00004651"/>
    </source>
</evidence>
<dbReference type="PANTHER" id="PTHR30193">
    <property type="entry name" value="ABC TRANSPORTER PERMEASE PROTEIN"/>
    <property type="match status" value="1"/>
</dbReference>
<comment type="similarity">
    <text evidence="7">Belongs to the binding-protein-dependent transport system permease family.</text>
</comment>
<keyword evidence="4 7" id="KW-0812">Transmembrane</keyword>
<reference evidence="9" key="2">
    <citation type="journal article" date="2021" name="PeerJ">
        <title>Extensive microbial diversity within the chicken gut microbiome revealed by metagenomics and culture.</title>
        <authorList>
            <person name="Gilroy R."/>
            <person name="Ravi A."/>
            <person name="Getino M."/>
            <person name="Pursley I."/>
            <person name="Horton D.L."/>
            <person name="Alikhan N.F."/>
            <person name="Baker D."/>
            <person name="Gharbi K."/>
            <person name="Hall N."/>
            <person name="Watson M."/>
            <person name="Adriaenssens E.M."/>
            <person name="Foster-Nyarko E."/>
            <person name="Jarju S."/>
            <person name="Secka A."/>
            <person name="Antonio M."/>
            <person name="Oren A."/>
            <person name="Chaudhuri R.R."/>
            <person name="La Ragione R."/>
            <person name="Hildebrand F."/>
            <person name="Pallen M.J."/>
        </authorList>
    </citation>
    <scope>NUCLEOTIDE SEQUENCE</scope>
    <source>
        <strain evidence="9">ChiSjej4B22-8148</strain>
    </source>
</reference>
<feature type="domain" description="ABC transmembrane type-1" evidence="8">
    <location>
        <begin position="70"/>
        <end position="286"/>
    </location>
</feature>
<evidence type="ECO:0000256" key="2">
    <source>
        <dbReference type="ARBA" id="ARBA00022448"/>
    </source>
</evidence>
<evidence type="ECO:0000256" key="6">
    <source>
        <dbReference type="ARBA" id="ARBA00023136"/>
    </source>
</evidence>
<evidence type="ECO:0000259" key="8">
    <source>
        <dbReference type="PROSITE" id="PS50928"/>
    </source>
</evidence>
<feature type="transmembrane region" description="Helical" evidence="7">
    <location>
        <begin position="12"/>
        <end position="31"/>
    </location>
</feature>
<protein>
    <submittedName>
        <fullName evidence="9">Sugar ABC transporter permease</fullName>
    </submittedName>
</protein>
<dbReference type="InterPro" id="IPR035906">
    <property type="entry name" value="MetI-like_sf"/>
</dbReference>
<evidence type="ECO:0000313" key="9">
    <source>
        <dbReference type="EMBL" id="HIR13061.1"/>
    </source>
</evidence>
<dbReference type="SUPFAM" id="SSF161098">
    <property type="entry name" value="MetI-like"/>
    <property type="match status" value="1"/>
</dbReference>
<feature type="transmembrane region" description="Helical" evidence="7">
    <location>
        <begin position="215"/>
        <end position="239"/>
    </location>
</feature>
<keyword evidence="6 7" id="KW-0472">Membrane</keyword>
<evidence type="ECO:0000256" key="7">
    <source>
        <dbReference type="RuleBase" id="RU363032"/>
    </source>
</evidence>
<dbReference type="PROSITE" id="PS50928">
    <property type="entry name" value="ABC_TM1"/>
    <property type="match status" value="1"/>
</dbReference>
<dbReference type="Proteomes" id="UP000886757">
    <property type="component" value="Unassembled WGS sequence"/>
</dbReference>
<accession>A0A9D1AAR7</accession>
<evidence type="ECO:0000256" key="4">
    <source>
        <dbReference type="ARBA" id="ARBA00022692"/>
    </source>
</evidence>
<proteinExistence type="inferred from homology"/>
<dbReference type="GO" id="GO:0005886">
    <property type="term" value="C:plasma membrane"/>
    <property type="evidence" value="ECO:0007669"/>
    <property type="project" value="UniProtKB-SubCell"/>
</dbReference>
<organism evidence="9 10">
    <name type="scientific">Candidatus Choladousia intestinavium</name>
    <dbReference type="NCBI Taxonomy" id="2840727"/>
    <lineage>
        <taxon>Bacteria</taxon>
        <taxon>Bacillati</taxon>
        <taxon>Bacillota</taxon>
        <taxon>Clostridia</taxon>
        <taxon>Lachnospirales</taxon>
        <taxon>Lachnospiraceae</taxon>
        <taxon>Lachnospiraceae incertae sedis</taxon>
        <taxon>Candidatus Choladousia</taxon>
    </lineage>
</organism>
<feature type="transmembrane region" description="Helical" evidence="7">
    <location>
        <begin position="158"/>
        <end position="179"/>
    </location>
</feature>
<feature type="transmembrane region" description="Helical" evidence="7">
    <location>
        <begin position="74"/>
        <end position="96"/>
    </location>
</feature>
<dbReference type="CDD" id="cd06261">
    <property type="entry name" value="TM_PBP2"/>
    <property type="match status" value="1"/>
</dbReference>
<dbReference type="InterPro" id="IPR000515">
    <property type="entry name" value="MetI-like"/>
</dbReference>